<dbReference type="InterPro" id="IPR025665">
    <property type="entry name" value="Beta-barrel_OMP_2"/>
</dbReference>
<gene>
    <name evidence="3" type="ORF">N7E81_02785</name>
</gene>
<feature type="domain" description="Outer membrane protein beta-barrel" evidence="2">
    <location>
        <begin position="48"/>
        <end position="219"/>
    </location>
</feature>
<keyword evidence="1" id="KW-0732">Signal</keyword>
<evidence type="ECO:0000259" key="2">
    <source>
        <dbReference type="Pfam" id="PF13568"/>
    </source>
</evidence>
<evidence type="ECO:0000313" key="4">
    <source>
        <dbReference type="Proteomes" id="UP001062165"/>
    </source>
</evidence>
<evidence type="ECO:0000313" key="3">
    <source>
        <dbReference type="EMBL" id="UXX80030.1"/>
    </source>
</evidence>
<dbReference type="Pfam" id="PF13568">
    <property type="entry name" value="OMP_b-brl_2"/>
    <property type="match status" value="1"/>
</dbReference>
<dbReference type="Proteomes" id="UP001062165">
    <property type="component" value="Chromosome"/>
</dbReference>
<keyword evidence="4" id="KW-1185">Reference proteome</keyword>
<evidence type="ECO:0000256" key="1">
    <source>
        <dbReference type="SAM" id="SignalP"/>
    </source>
</evidence>
<protein>
    <submittedName>
        <fullName evidence="3">PorT family protein</fullName>
    </submittedName>
</protein>
<dbReference type="RefSeq" id="WP_263051760.1">
    <property type="nucleotide sequence ID" value="NZ_CP106735.1"/>
</dbReference>
<sequence length="258" mass="29662">MQTFNFRHKLHIHCHKIVLAFVVGCCLVATESHAQISGAINLPNFDEQSVHYGFMIGGHKSRFRLKYSDEYITPALDSVHSILPTDKFGFKIGFIVNFHVFQYMDIRVAPTFSFYQLGLDYRYDNGEVYNELRDPTYFELPVLFKYKSVRRENRAIYLLAGITPAVKVSGNKKDEDASERLLIDKFNLSLDVGVGLDLFQELFKFSPEVRYSFGLLNVLDSEQNDFSAGIESLNIHSFTIYVTFEGGPSSFRKKARKY</sequence>
<accession>A0ABY6D846</accession>
<feature type="chain" id="PRO_5046250659" evidence="1">
    <location>
        <begin position="35"/>
        <end position="258"/>
    </location>
</feature>
<proteinExistence type="predicted"/>
<dbReference type="EMBL" id="CP106735">
    <property type="protein sequence ID" value="UXX80030.1"/>
    <property type="molecule type" value="Genomic_DNA"/>
</dbReference>
<name>A0ABY6D846_9BACT</name>
<organism evidence="3 4">
    <name type="scientific">Reichenbachiella carrageenanivorans</name>
    <dbReference type="NCBI Taxonomy" id="2979869"/>
    <lineage>
        <taxon>Bacteria</taxon>
        <taxon>Pseudomonadati</taxon>
        <taxon>Bacteroidota</taxon>
        <taxon>Cytophagia</taxon>
        <taxon>Cytophagales</taxon>
        <taxon>Reichenbachiellaceae</taxon>
        <taxon>Reichenbachiella</taxon>
    </lineage>
</organism>
<feature type="signal peptide" evidence="1">
    <location>
        <begin position="1"/>
        <end position="34"/>
    </location>
</feature>
<reference evidence="3" key="1">
    <citation type="submission" date="2022-10" db="EMBL/GenBank/DDBJ databases">
        <title>Comparative genomics and taxonomic characterization of three novel marine species of genus Reichenbachiella exhibiting antioxidant and polysaccharide degradation activities.</title>
        <authorList>
            <person name="Muhammad N."/>
            <person name="Lee Y.-J."/>
            <person name="Ko J."/>
            <person name="Kim S.-G."/>
        </authorList>
    </citation>
    <scope>NUCLEOTIDE SEQUENCE</scope>
    <source>
        <strain evidence="3">Wsw4-B4</strain>
    </source>
</reference>